<feature type="compositionally biased region" description="Polar residues" evidence="1">
    <location>
        <begin position="3018"/>
        <end position="3044"/>
    </location>
</feature>
<keyword evidence="3" id="KW-1185">Reference proteome</keyword>
<dbReference type="NCBIfam" id="NF012206">
    <property type="entry name" value="LktA_tand_53"/>
    <property type="match status" value="7"/>
</dbReference>
<feature type="compositionally biased region" description="Basic and acidic residues" evidence="1">
    <location>
        <begin position="3928"/>
        <end position="3937"/>
    </location>
</feature>
<dbReference type="Proteomes" id="UP000787472">
    <property type="component" value="Unassembled WGS sequence"/>
</dbReference>
<protein>
    <submittedName>
        <fullName evidence="2">Uncharacterized protein</fullName>
    </submittedName>
</protein>
<organism evidence="2 3">
    <name type="scientific">Pseudomaricurvus hydrocarbonicus</name>
    <dbReference type="NCBI Taxonomy" id="1470433"/>
    <lineage>
        <taxon>Bacteria</taxon>
        <taxon>Pseudomonadati</taxon>
        <taxon>Pseudomonadota</taxon>
        <taxon>Gammaproteobacteria</taxon>
        <taxon>Cellvibrionales</taxon>
        <taxon>Cellvibrionaceae</taxon>
        <taxon>Pseudomaricurvus</taxon>
    </lineage>
</organism>
<feature type="region of interest" description="Disordered" evidence="1">
    <location>
        <begin position="1577"/>
        <end position="1598"/>
    </location>
</feature>
<dbReference type="EMBL" id="JAAONZ010000020">
    <property type="protein sequence ID" value="NHO67796.1"/>
    <property type="molecule type" value="Genomic_DNA"/>
</dbReference>
<name>A0A9E5MNZ5_9GAMM</name>
<reference evidence="2" key="1">
    <citation type="submission" date="2020-03" db="EMBL/GenBank/DDBJ databases">
        <authorList>
            <person name="Guo F."/>
        </authorList>
    </citation>
    <scope>NUCLEOTIDE SEQUENCE</scope>
    <source>
        <strain evidence="2">JCM 30134</strain>
    </source>
</reference>
<feature type="region of interest" description="Disordered" evidence="1">
    <location>
        <begin position="3928"/>
        <end position="3949"/>
    </location>
</feature>
<feature type="compositionally biased region" description="Polar residues" evidence="1">
    <location>
        <begin position="2952"/>
        <end position="2994"/>
    </location>
</feature>
<dbReference type="InterPro" id="IPR047881">
    <property type="entry name" value="LktA_repeat"/>
</dbReference>
<accession>A0A9E5MNZ5</accession>
<feature type="region of interest" description="Disordered" evidence="1">
    <location>
        <begin position="6644"/>
        <end position="6684"/>
    </location>
</feature>
<feature type="compositionally biased region" description="Low complexity" evidence="1">
    <location>
        <begin position="1577"/>
        <end position="1590"/>
    </location>
</feature>
<feature type="region of interest" description="Disordered" evidence="1">
    <location>
        <begin position="2952"/>
        <end position="3044"/>
    </location>
</feature>
<evidence type="ECO:0000313" key="3">
    <source>
        <dbReference type="Proteomes" id="UP000787472"/>
    </source>
</evidence>
<evidence type="ECO:0000313" key="2">
    <source>
        <dbReference type="EMBL" id="NHO67796.1"/>
    </source>
</evidence>
<proteinExistence type="predicted"/>
<evidence type="ECO:0000256" key="1">
    <source>
        <dbReference type="SAM" id="MobiDB-lite"/>
    </source>
</evidence>
<dbReference type="RefSeq" id="WP_167191185.1">
    <property type="nucleotide sequence ID" value="NZ_JAAONZ010000020.1"/>
</dbReference>
<gene>
    <name evidence="2" type="ORF">G8770_19805</name>
</gene>
<sequence length="6762" mass="693046">MGTSITSKIKRFSQRKLPAIITSINQRIGALGAGLAASQSGATLKNKALFFETLETRLLLNADLPGVDLLVAVDADRDHDLLVRMIEDQKTTASGSTSVTRLEVVDLSNGNEILGRANVNTLSSLTLDLSGGDDRITVDTLSFADHSLPAITLLGGGGNDQLVVEALSDTVWEINGDNAGRVSGPLNIDFDSIETLTGSANNQDTFILGVDGALTGAVDGGDAGYDVLEIEGSYASVTSTVFDAASGVIDLDGKLITYAGLEPVTIQNALQFVLLGTSGDDAVVLEETNNGSFQLRSDNGTFETHIFTGDVQTIVLGLSTGNDSFTSTLTSDNAFDGNLLIQETANLTLGDISGLAGNLTIDTLSALNEAEPGQLDWDGSSVTIADNAVINLGGDLSITVNANTVQNASTIQEFISAPIVKGTLVVGDNVSINAGNIDLLVNSNNERQMFLGIDTQALIQLALDDAKVAELADGWGALTFASNGVITRAQGSWLDDGFAIGQDIQISLADNASHQTYNITDVTATTVSVALSHGATMPAATETEADSGIQVTGYGFDRVSGTDTLVFGLVEGSGLSGIARQVPSVNPDATLTGNPGLDFVHSDSGPDSIVRAAGTWLGDGFKVGQTIAITNAGANNGTYTIAATNGTVLTLATGEVLQGQLGVSDAAIRGHQLGNFIDDGFAAGDLIVVQNAELNNGTYTISAVTDTLITLSTSDVTSAETVDLSADDAPNLIVQVVKNDLALANVPLVLMDANGNVVQTSAGDALSFTQQELEAAYAASADNAAISEADVLAFLADNPITDMLGGFGLKVWWSDVSGSITLGQNVSLQASGDVNILSTVQVEVAASTPSIVAGASVVGSVVDASVTLQEGVVINAAGHVTVDATAENTMESKVSVTSGSIQNPGQSVISGITGSATESDPTGFSSFTAPLVSQSFLGPLGFIRVPGPSLSVAVGIADTDSSVHQAAGGKILASSVDIAANNTNNYAVEASSTVFQPGANMGVGIGVAVSVNDSDSTVTIDGDVITHVGQEGDITISASSVNETNSVSSAAWVRDVPQSGGGAASLLGGFSDSVKNFQNNLRNNTALSDLTNENPGKFEMAAAISVLVSANTVDVIISTKPDATGNGGVVADGNLTISSYAEQNPGVGAGGCAESGGEVALAGGIAFARYDNTANVTVAEGAQLQAGGAMSLAAEAQVPNQITLDDTFVTAFTDAEKKRDLAIVAANGDADAIAEANVAFNEEIAAASQSLIKTLFDAVGLRKWGLAGLEGSLFTTYINSGAGGEYASNAQGDQQTVLDANGRAVLNGDGTAKTTTRADAKQASDYALAGNINIFEVHNQAEVVIQGAAILDADDDLTIASKAEAESVNVTGLTSVWDIFWSRFGTSSNDGASTSGAKAGVGASVAVRVFDNTARSTVLGDSELSSSSGSVAISSNTRDLAVNLNEMGSDGGEVGIAGSVAVDVISTTTETLVDESARLSAWNDVSLTADSDFLQINVGLAGTRVDGGVAIGAAISVDVIDTTTQAMVMDLDGSVIDNAAAMTDADLANIQAGHDVFVTAAAQQVIVGAQLAGAMQADPASDSGSGSSGPQWDYEWSGTSNLINNNSSAATRGGSATSTDNGKEIGAAGAASAVISSASVHAAMGSGSSVSAGNAIDISADFDADTILVEGGGLLDLTAEGTDLAIAGAVGVTVFTRDVDASVQNAIVYGNDLTVAAAQRDLLVVVSAGGAGGAKTDTAVGISGNIHVLDNQIDAEINGGFIRLDHDAWVGAESDTLLVSVAGALGFTLDGTGVGAAIGISHANSDVSALINDADIEVGHDVIVYAHHGHQVVSVVASAGIGLENAGAGQLSLHLLTGDTDARIGGDSQIQADNNIGVIADGQVQMTTVTGGLALGGDLAVGVSLSSSDIYQRRVTATVGDGVNLLSGSQGDTTTLGKAQLGSGYAGDTLILNGVLVSANADDDIINIVVGVALSEDQALQGSVLVDTNETYVYSGIGTELYTNGQGMAMYRAAGSSDRHAIVTTNNGGDIQVQSSYDYLGVNIVGGVAGSISKFAVGASLDVSVHWREVAAEIGGYSVLDADGSVRVDAQLHATHVYVIFNAGLSGGGSAGAGAVSVPIYNDTVNAFVGGHAHLVAGDDVAVIAGHEFEHTAVNVALAAAGGNFAGGVSLGVVVQNDTVHASVGTDAVLEAGDTILVAASSDAKLADASGGIAVGGKAGAGASAFLLVRNDDVRAEVATGAALTGLALGSGLSRTTAAGTTTYRGVGVVAESREKLVGVAIQGSGGGTAGVAGAVPVSVITETTLAHVHDGVSINAGHNIYVIAKDDTELYNIAGNVAGGGTAAVGASIDIASVTKTTRASLGDPDDGSAYVATDIGVTAEAGGNIVVEAFAKEQIVSVAVGIAGAGTAAIGINGSVYVLGLNTHASIGENADVLAEGSVVVDALQDTEIDMIGASLAGAGTAAIVGTFDIPIVTKAVTATVLDGAEVVARGNLTGITTHTGTVSSNASGAGSNFINTESGSVSTPTDVIDGSLNLSIPQVDQSEAGMYLARDYSADTAVVTGVSVTATSLDDLQAITGGIAIAGNAGIAVVAGVDVADITTYATVADGVTINLNSDGLASENQSVTIAAGSALDHMGVLAAIALSGGGSVSLVGDVKALTTDTRASVGDADVYANNDIVITADTEEDLQSLVLSIAGGYIAVSPAVTVISLDATTTASVAAGAMLDADNNVLIVASHDTNIDTLNGGVAGGVGAVSPGVGVMVVEKTTTATVGDNAQVDARALYNSTDGIQGLAVKATSSENLDQVAFGAAAGIVAVGGSAAVLEVDSDTIAGINGGARINQKGYSADAAPLDQQNVEVSAHNVLEVDVVSGGMGIGLIGAGVGVGVLTVNNDTAAYLNGSVSAEDDVSVTALSDQNVHGVIFGGAGGAGALAVAVGIFDIGGDKSGSGYTYTDGNGEQVQSEATTAPSGQDENDNSTSSIDPSTDSKNAINSGVGELLSNLGPGAGSSGDDNLDKLNTSSSTITTQVEAPPTANISTTNSIPTGTSALIGANAVITSTGGNVTVLAYQNAEFEAVVGGAAIGGVAASGGVGVATLDNDVLARISAGGIIYAVGDVSVNAVLNEQAEFTGFAGAGAIGVALSATVVSLSDYSSVTAELGGTILQAGDVSVLASSNIGLYAETIQISAAAFGAGGGAATIVSSDGHTSAALLDGTVIGNVDTPTAVENVTVQAIGLLEIADIDRGSGDNNAMATGGSAGGIAVSVGYSGATDKRDTLAYIGANADVTAYSKVEVQADSSSNLDIVTKGGAGGAVATGLMFANALITDSYTSATIKSNSRVRATDITVAAKGDKLANAQTLAVAIGGVAVGGTNATTEVVANVDAAVDTAVEMIADQSITVKAESDIEGDAFVEAVSVGIVSAGGTDGIVTVTPTTTVAINDNARLSSGGGIAVYTKAGQAEVLVSTEVNNDYLLNDNLVKINRRDVNTEQLLGYQIDPATGEPEYELDENGEPTDTVILVYGNSDGSWRTAANDPVAADAVQMLYEILNLQTGDVIQLHEVGTPSADPIAEPVGGEYLDRNLSVIRIDRETVSIGTVILGQDFDVDRDTITVQQPHNFVTGDVATITDPQALVFDGNSINYDNEGTIRVPANAIYIPNHGLQNGDAFVYSAGDVAIKGLVDGETYYAITRGSDYLAFAASVEDTYSGVQRPIDLTRWGDQDGSIAVSGNLVYGAGDVRYADWVSQDSGQPGNSFYIPEHSLATGDTVTFAGVEGVGSNWAGKTFYVIAQGSDFIQLAQTRGDALMGQVFDLEVTFEPALYYFTQSQFDSSQVNVTDNSILLENFTFAIGDQVRYLPGDDSVGGLSGEDSYRVASVDGQWVTFETLDSTPVDITSVGNGSIAISNVVDFHPQWITGDDYNLDDNHLDDNNLDNDGREIPPNSLYDPRHSLQTGDQVRVSVPAQSGISGLTHNAFYFVIVTGDYLQFSSSLDNALAGIEIDLSASTATTATYVQQQAFDYNDVQFDAGVDQDATFNNSIRVAGHSYTTGMLVEINTGDVPVAGLSSGAYYAMVIDENHIRLATSQLNADTGVGIELESLGTPFINASGVLEINLGEQRITPLLDDGLSGQYRVTVIDNFTFKLQQLSINNASDTLNNTDFDQVGVNKNPGDILWDGGFRSNAFQVGDYITYYEDGLVETVSASMLGLVAVEIDFERGNGNTTITQYQFEEGSNNLYVPAHGYITGDIVEYQSANGNAGGLTAINPGRYSVVVVDENLFTLHYLVADGTHNVGDEVNVWENIEWYEFNPSFYGIDEDINPLLDLGSIHKIVNDQVVGVDGLIHGHGYYVIDKVGDDGYLNLSLTRGGEALVFVAREGSVTFSREGLDLSRSWGEFQALLDFSDLAGKNIELMGADGIDLSEVLNDVGDSKSSLTLRNTSGGAINAGTSVGQLDINVTLDTTIEGELLADGSIRVDSENKTFGSIDNQLVGIGVLGGGKRTESFLDYTENQTIHITNAVLDAGYSMVIKSETAPNMTTVANGRGGGLVDLNFANADTTVNIEQNKIFIDGTSQLLAGGREVTDFDGEPLPGMSIQAITGGLASNSSTASNGGVVAGLQINARGAYKTSFTANTGVSIVDQASLEAYELLIESKNTGIDLDSTAHLSMGGLFAGGTAAAMISSNLTADITLAGAASLTGRDGVKLNALNYDNSFNTNTTMYIIALGGGEGWSKSDVITVSKITAEAGTRVYAGADASNPAGLEVRAEDFGNNIDSSAFQAMIGSIHKNNTRTPTSSVNWDADVHIFARNTGFGLEVDASGKIISTNGVTISDYTVGDTIAEDYFFINDIAGTRNTDLAEIWIYATGLGTNSVSGSEGTFYYSASSDPLQIVNHSDKIMYVGNIDVLGNPQWGEYDSDVTIYVQGEESNTSSRALAFGIEFEDSGTDIEILSSGAAVVTGVIENRKGSTSITSLNSSVLFSSLFGNPVLRSKDVYLSAEEGSIFANIDLIDDGTGNKFEIKALDQVDLTLQSWVINGNADEMYYMVLPELSVEADVDITIEAAQVVNPTSVSGGTIKVYSFANDGAPIESESGLYSGSYRQGKTDIPVSISSGGGTLGGGYTTTYAYMDISAASISILGDSIDDFEHAIQIGLRSNIADSGRVDVLSDSYVIVEETDGDLQVGRIESTEDNVDLITWRGSILDADNSNEPNVIAKNKISLGSSDTIGRFDNALDIDGSTINFSATGDVALVEVDGDIVLNLNYYDNTTASGNIFLEALSGSIRSSNFINDTAFLVGGSIELIARNGSIGSENVSLSIDSSLNEPKSVTLYARDDVYVNENSGTLTIASAVSESGTVSVSALNTSIYINAHLNKLYDDLVTYWGSEDQFGQSRLNASGWEIRAYYNTGDGKFFDFLGESVEGINSVQRLIDVAGDLLANALEPEAENSSVILLSDVGIIEAAQQVFVEAIDDIHLMQGSRIYAGDTLSIKADQSVWLPVTDSFYATSAIGTPPSYIEIEDNPTQRLERFAEAYENVSVQQIFRGSYIEYIQTGEYEVIPSSGAGVEILVEGSISTENGAFIHTGVDADTIHFLRATLAGEVTAYGHGGDDALRVTELVAMADPIASQVDGSITGRDVLNLVGGEGVDDVTVFTHGSGDTTNEYVINVDSDAVDSVVIHGADDSDDIFLMRETLGVASYPGSFNMVSVINGTLAEATTSGGPESVQRINISTNLDRLWVSGGSGEDYFAVDSFIHTELVFAGGDGADTYALGQFFGSKRDAGAQVAALDHFGTTTQTLNSSAVEVSPSSEQPVLILDGYNAMTGEFEDKVIVSEAQHVPLGVNRAELKMVGAVLMPGELNEITFETLPDGGEILIDQDALLIVQDTLTSDQASIELEFTAGDSDITGFAFGTDLNAIEMIGLDSAASVTWSLVNGALIASNGEDDVLRLDIVADPIVANTSGTVRVTATMMGAFRHESIVNVDSLAITGITLVATDTAANQTSNSLRVIVGDVSPTLTVSGGGVNGLANEVLSGSWNAEVGADGLGAYTVTVDGADYGLDEAIAIFREGGQIATLKVMSNGVWEITATDLLQDLYINRHYDIRFGLTLADSDRDSASAFATVTLSGSKVPDIAAIGEDAFLSVTDTASTDVNSVELTYTAGGLDLVAVAFDSDLSTIVIEGLDDNAVMTWSIIDGALIGNNGSADVIKLEITADRIAALSSGTVSVTVTLLGALAHEDNVNVDVLTISGIGLVATDSEGFELQQSAAVTVYDSLPAIDAEALIPQVLQGETIRGTWTFDAGADGLGRFGVSVDGVDYTLDSPIALYGDGRQIGALTVASDGTWQLVALTDLWTVDGAATRYDLSVEIRVIDRDQDTAAVQFDLAVEVPAVVFAQIDTGVVVVDEDLIIDETSIDLTVKTGTFALATVAFDTDTSSIQIDGLDDAAAISWRIDATGALIGHDGTEDVIQLTLTYDNLIQAESEGVVRLTATLLGAMSHEDFVNVDSLSISGVALILKDGWGYTVTQTVGVTVLDDQPVVGLSSSDHIGNDRGGEVHSGSWNVDMGADAGGTIMVLVNGQEFAIGETIEWVVGTDYVGDLTLHEDGSWTFVAQKKTYDETALVMDMSFELVAIDADGDRVSAQTTFTVTRNLGRANNGVGNGLDSQPPGNPPENDTNDAVPGSPGNQGGADYDSDLVVSTLELDSSETQTLIMVTAAGATPSVAPQEETDEIWIVDDVSTALERLLDAESAPLNLVSQSSMTAVGEEWTVL</sequence>
<comment type="caution">
    <text evidence="2">The sequence shown here is derived from an EMBL/GenBank/DDBJ whole genome shotgun (WGS) entry which is preliminary data.</text>
</comment>